<dbReference type="InterPro" id="IPR000073">
    <property type="entry name" value="AB_hydrolase_1"/>
</dbReference>
<keyword evidence="3" id="KW-1185">Reference proteome</keyword>
<dbReference type="GO" id="GO:0016787">
    <property type="term" value="F:hydrolase activity"/>
    <property type="evidence" value="ECO:0007669"/>
    <property type="project" value="UniProtKB-KW"/>
</dbReference>
<dbReference type="PANTHER" id="PTHR43798:SF33">
    <property type="entry name" value="HYDROLASE, PUTATIVE (AFU_ORTHOLOGUE AFUA_2G14860)-RELATED"/>
    <property type="match status" value="1"/>
</dbReference>
<gene>
    <name evidence="2" type="ORF">GCM10023333_29420</name>
</gene>
<dbReference type="PRINTS" id="PR00412">
    <property type="entry name" value="EPOXHYDRLASE"/>
</dbReference>
<accession>A0ABP9FEI5</accession>
<dbReference type="Gene3D" id="3.40.50.1820">
    <property type="entry name" value="alpha/beta hydrolase"/>
    <property type="match status" value="1"/>
</dbReference>
<dbReference type="SUPFAM" id="SSF53474">
    <property type="entry name" value="alpha/beta-Hydrolases"/>
    <property type="match status" value="1"/>
</dbReference>
<dbReference type="InterPro" id="IPR000639">
    <property type="entry name" value="Epox_hydrolase-like"/>
</dbReference>
<dbReference type="EMBL" id="BAABJZ010000093">
    <property type="protein sequence ID" value="GAA4894445.1"/>
    <property type="molecule type" value="Genomic_DNA"/>
</dbReference>
<keyword evidence="2" id="KW-0378">Hydrolase</keyword>
<name>A0ABP9FEI5_9GAMM</name>
<proteinExistence type="predicted"/>
<evidence type="ECO:0000259" key="1">
    <source>
        <dbReference type="Pfam" id="PF00561"/>
    </source>
</evidence>
<protein>
    <submittedName>
        <fullName evidence="2">Alpha/beta fold hydrolase</fullName>
    </submittedName>
</protein>
<dbReference type="InterPro" id="IPR029058">
    <property type="entry name" value="AB_hydrolase_fold"/>
</dbReference>
<comment type="caution">
    <text evidence="2">The sequence shown here is derived from an EMBL/GenBank/DDBJ whole genome shotgun (WGS) entry which is preliminary data.</text>
</comment>
<dbReference type="InterPro" id="IPR050266">
    <property type="entry name" value="AB_hydrolase_sf"/>
</dbReference>
<evidence type="ECO:0000313" key="3">
    <source>
        <dbReference type="Proteomes" id="UP001499988"/>
    </source>
</evidence>
<dbReference type="Pfam" id="PF00561">
    <property type="entry name" value="Abhydrolase_1"/>
    <property type="match status" value="1"/>
</dbReference>
<sequence length="305" mass="34456">MKKIALISLAVAALLLSPLLYVAGTFALNGPIPDEQFQQALPSIVENLEVKIEGNGDKTLVMIHGYPDSLEMWEPQVEFLKEHYTVARFTLPGFEQKDTGERPHYSIQQIRMISDAFIASLNAEHVTVIAHDWGAMYASHYLAQNDLVDQLILLDIGSYGSEPTPAINAKYTFALGIAWTLPETLGHKLTLYTAEHILELEKNVDPNKSVHDLRTDPRMTYPYWHLWNAIFTKTLPTAVAVEDFGTELLFIYGEDKQIWFHGEQWQQQVIDLNKGQIEAVPGGHWFTESSPALINTMIHDWISAN</sequence>
<organism evidence="2 3">
    <name type="scientific">Ferrimonas pelagia</name>
    <dbReference type="NCBI Taxonomy" id="1177826"/>
    <lineage>
        <taxon>Bacteria</taxon>
        <taxon>Pseudomonadati</taxon>
        <taxon>Pseudomonadota</taxon>
        <taxon>Gammaproteobacteria</taxon>
        <taxon>Alteromonadales</taxon>
        <taxon>Ferrimonadaceae</taxon>
        <taxon>Ferrimonas</taxon>
    </lineage>
</organism>
<dbReference type="PANTHER" id="PTHR43798">
    <property type="entry name" value="MONOACYLGLYCEROL LIPASE"/>
    <property type="match status" value="1"/>
</dbReference>
<feature type="domain" description="AB hydrolase-1" evidence="1">
    <location>
        <begin position="59"/>
        <end position="184"/>
    </location>
</feature>
<reference evidence="3" key="1">
    <citation type="journal article" date="2019" name="Int. J. Syst. Evol. Microbiol.">
        <title>The Global Catalogue of Microorganisms (GCM) 10K type strain sequencing project: providing services to taxonomists for standard genome sequencing and annotation.</title>
        <authorList>
            <consortium name="The Broad Institute Genomics Platform"/>
            <consortium name="The Broad Institute Genome Sequencing Center for Infectious Disease"/>
            <person name="Wu L."/>
            <person name="Ma J."/>
        </authorList>
    </citation>
    <scope>NUCLEOTIDE SEQUENCE [LARGE SCALE GENOMIC DNA]</scope>
    <source>
        <strain evidence="3">JCM 18401</strain>
    </source>
</reference>
<evidence type="ECO:0000313" key="2">
    <source>
        <dbReference type="EMBL" id="GAA4894445.1"/>
    </source>
</evidence>
<dbReference type="Proteomes" id="UP001499988">
    <property type="component" value="Unassembled WGS sequence"/>
</dbReference>
<dbReference type="RefSeq" id="WP_345336196.1">
    <property type="nucleotide sequence ID" value="NZ_BAABJZ010000093.1"/>
</dbReference>